<keyword evidence="2 8" id="KW-0436">Ligase</keyword>
<keyword evidence="6 8" id="KW-0030">Aminoacyl-tRNA synthetase</keyword>
<dbReference type="AlphaFoldDB" id="A0ABD3RHP1"/>
<dbReference type="InterPro" id="IPR014729">
    <property type="entry name" value="Rossmann-like_a/b/a_fold"/>
</dbReference>
<dbReference type="Pfam" id="PF09334">
    <property type="entry name" value="tRNA-synt_1g"/>
    <property type="match status" value="1"/>
</dbReference>
<dbReference type="NCBIfam" id="NF008900">
    <property type="entry name" value="PRK12267.1"/>
    <property type="match status" value="1"/>
</dbReference>
<dbReference type="InterPro" id="IPR033911">
    <property type="entry name" value="MetRS_core"/>
</dbReference>
<feature type="chain" id="PRO_5044830596" description="methionine--tRNA ligase" evidence="10">
    <location>
        <begin position="23"/>
        <end position="658"/>
    </location>
</feature>
<dbReference type="PRINTS" id="PR01041">
    <property type="entry name" value="TRNASYNTHMET"/>
</dbReference>
<dbReference type="CDD" id="cd00814">
    <property type="entry name" value="MetRS_core"/>
    <property type="match status" value="1"/>
</dbReference>
<dbReference type="Gene3D" id="3.40.50.620">
    <property type="entry name" value="HUPs"/>
    <property type="match status" value="1"/>
</dbReference>
<evidence type="ECO:0000313" key="14">
    <source>
        <dbReference type="EMBL" id="KAL3811852.1"/>
    </source>
</evidence>
<dbReference type="PANTHER" id="PTHR43326">
    <property type="entry name" value="METHIONYL-TRNA SYNTHETASE"/>
    <property type="match status" value="1"/>
</dbReference>
<dbReference type="InterPro" id="IPR014758">
    <property type="entry name" value="Met-tRNA_synth"/>
</dbReference>
<evidence type="ECO:0000259" key="12">
    <source>
        <dbReference type="Pfam" id="PF09334"/>
    </source>
</evidence>
<organism evidence="14 15">
    <name type="scientific">Cyclostephanos tholiformis</name>
    <dbReference type="NCBI Taxonomy" id="382380"/>
    <lineage>
        <taxon>Eukaryota</taxon>
        <taxon>Sar</taxon>
        <taxon>Stramenopiles</taxon>
        <taxon>Ochrophyta</taxon>
        <taxon>Bacillariophyta</taxon>
        <taxon>Coscinodiscophyceae</taxon>
        <taxon>Thalassiosirophycidae</taxon>
        <taxon>Stephanodiscales</taxon>
        <taxon>Stephanodiscaceae</taxon>
        <taxon>Cyclostephanos</taxon>
    </lineage>
</organism>
<keyword evidence="4 8" id="KW-0067">ATP-binding</keyword>
<evidence type="ECO:0000256" key="3">
    <source>
        <dbReference type="ARBA" id="ARBA00022741"/>
    </source>
</evidence>
<dbReference type="Proteomes" id="UP001530377">
    <property type="component" value="Unassembled WGS sequence"/>
</dbReference>
<dbReference type="GO" id="GO:0005524">
    <property type="term" value="F:ATP binding"/>
    <property type="evidence" value="ECO:0007669"/>
    <property type="project" value="UniProtKB-KW"/>
</dbReference>
<feature type="signal peptide" evidence="10">
    <location>
        <begin position="1"/>
        <end position="22"/>
    </location>
</feature>
<dbReference type="InterPro" id="IPR015413">
    <property type="entry name" value="Methionyl/Leucyl_tRNA_Synth"/>
</dbReference>
<evidence type="ECO:0000256" key="2">
    <source>
        <dbReference type="ARBA" id="ARBA00022598"/>
    </source>
</evidence>
<evidence type="ECO:0000256" key="5">
    <source>
        <dbReference type="ARBA" id="ARBA00022917"/>
    </source>
</evidence>
<dbReference type="InterPro" id="IPR041872">
    <property type="entry name" value="Anticodon_Met"/>
</dbReference>
<keyword evidence="3 8" id="KW-0547">Nucleotide-binding</keyword>
<comment type="caution">
    <text evidence="14">The sequence shown here is derived from an EMBL/GenBank/DDBJ whole genome shotgun (WGS) entry which is preliminary data.</text>
</comment>
<dbReference type="Gene3D" id="2.170.220.10">
    <property type="match status" value="1"/>
</dbReference>
<keyword evidence="10" id="KW-0732">Signal</keyword>
<dbReference type="Gene3D" id="1.10.730.10">
    <property type="entry name" value="Isoleucyl-tRNA Synthetase, Domain 1"/>
    <property type="match status" value="1"/>
</dbReference>
<evidence type="ECO:0000259" key="11">
    <source>
        <dbReference type="Pfam" id="PF00133"/>
    </source>
</evidence>
<dbReference type="InterPro" id="IPR009080">
    <property type="entry name" value="tRNAsynth_Ia_anticodon-bd"/>
</dbReference>
<name>A0ABD3RHP1_9STRA</name>
<dbReference type="GO" id="GO:0004825">
    <property type="term" value="F:methionine-tRNA ligase activity"/>
    <property type="evidence" value="ECO:0007669"/>
    <property type="project" value="UniProtKB-EC"/>
</dbReference>
<comment type="similarity">
    <text evidence="8">Belongs to the class-I aminoacyl-tRNA synthetase family.</text>
</comment>
<feature type="region of interest" description="Disordered" evidence="9">
    <location>
        <begin position="63"/>
        <end position="143"/>
    </location>
</feature>
<dbReference type="SUPFAM" id="SSF47323">
    <property type="entry name" value="Anticodon-binding domain of a subclass of class I aminoacyl-tRNA synthetases"/>
    <property type="match status" value="1"/>
</dbReference>
<evidence type="ECO:0000313" key="15">
    <source>
        <dbReference type="Proteomes" id="UP001530377"/>
    </source>
</evidence>
<evidence type="ECO:0000256" key="10">
    <source>
        <dbReference type="SAM" id="SignalP"/>
    </source>
</evidence>
<gene>
    <name evidence="14" type="ORF">ACHAXA_009211</name>
</gene>
<dbReference type="HAMAP" id="MF_01228">
    <property type="entry name" value="Met_tRNA_synth_type2"/>
    <property type="match status" value="1"/>
</dbReference>
<dbReference type="InterPro" id="IPR023457">
    <property type="entry name" value="Met-tRNA_synth_2"/>
</dbReference>
<dbReference type="SUPFAM" id="SSF52374">
    <property type="entry name" value="Nucleotidylyl transferase"/>
    <property type="match status" value="1"/>
</dbReference>
<evidence type="ECO:0000256" key="7">
    <source>
        <dbReference type="ARBA" id="ARBA00030904"/>
    </source>
</evidence>
<dbReference type="NCBIfam" id="TIGR00398">
    <property type="entry name" value="metG"/>
    <property type="match status" value="1"/>
</dbReference>
<feature type="domain" description="Methionyl-tRNA synthetase anticodon-binding" evidence="13">
    <location>
        <begin position="537"/>
        <end position="648"/>
    </location>
</feature>
<evidence type="ECO:0000259" key="13">
    <source>
        <dbReference type="Pfam" id="PF19303"/>
    </source>
</evidence>
<dbReference type="CDD" id="cd07957">
    <property type="entry name" value="Anticodon_Ia_Met"/>
    <property type="match status" value="1"/>
</dbReference>
<dbReference type="Pfam" id="PF19303">
    <property type="entry name" value="Anticodon_3"/>
    <property type="match status" value="1"/>
</dbReference>
<proteinExistence type="inferred from homology"/>
<keyword evidence="15" id="KW-1185">Reference proteome</keyword>
<reference evidence="14 15" key="1">
    <citation type="submission" date="2024-10" db="EMBL/GenBank/DDBJ databases">
        <title>Updated reference genomes for cyclostephanoid diatoms.</title>
        <authorList>
            <person name="Roberts W.R."/>
            <person name="Alverson A.J."/>
        </authorList>
    </citation>
    <scope>NUCLEOTIDE SEQUENCE [LARGE SCALE GENOMIC DNA]</scope>
    <source>
        <strain evidence="14 15">AJA228-03</strain>
    </source>
</reference>
<dbReference type="PANTHER" id="PTHR43326:SF1">
    <property type="entry name" value="METHIONINE--TRNA LIGASE, MITOCHONDRIAL"/>
    <property type="match status" value="1"/>
</dbReference>
<feature type="domain" description="Methionyl/Leucyl tRNA synthetase" evidence="12">
    <location>
        <begin position="279"/>
        <end position="502"/>
    </location>
</feature>
<evidence type="ECO:0000256" key="9">
    <source>
        <dbReference type="SAM" id="MobiDB-lite"/>
    </source>
</evidence>
<evidence type="ECO:0000256" key="4">
    <source>
        <dbReference type="ARBA" id="ARBA00022840"/>
    </source>
</evidence>
<feature type="compositionally biased region" description="Low complexity" evidence="9">
    <location>
        <begin position="106"/>
        <end position="134"/>
    </location>
</feature>
<accession>A0ABD3RHP1</accession>
<dbReference type="Pfam" id="PF00133">
    <property type="entry name" value="tRNA-synt_1"/>
    <property type="match status" value="1"/>
</dbReference>
<keyword evidence="5 8" id="KW-0648">Protein biosynthesis</keyword>
<dbReference type="GO" id="GO:0006412">
    <property type="term" value="P:translation"/>
    <property type="evidence" value="ECO:0007669"/>
    <property type="project" value="UniProtKB-KW"/>
</dbReference>
<evidence type="ECO:0000256" key="1">
    <source>
        <dbReference type="ARBA" id="ARBA00012838"/>
    </source>
</evidence>
<evidence type="ECO:0000256" key="6">
    <source>
        <dbReference type="ARBA" id="ARBA00023146"/>
    </source>
</evidence>
<evidence type="ECO:0000256" key="8">
    <source>
        <dbReference type="RuleBase" id="RU363039"/>
    </source>
</evidence>
<feature type="compositionally biased region" description="Low complexity" evidence="9">
    <location>
        <begin position="70"/>
        <end position="92"/>
    </location>
</feature>
<dbReference type="FunFam" id="2.170.220.10:FF:000002">
    <property type="entry name" value="Methionine--tRNA ligase"/>
    <property type="match status" value="1"/>
</dbReference>
<dbReference type="EC" id="6.1.1.10" evidence="1"/>
<feature type="domain" description="Aminoacyl-tRNA synthetase class Ia" evidence="11">
    <location>
        <begin position="145"/>
        <end position="199"/>
    </location>
</feature>
<protein>
    <recommendedName>
        <fullName evidence="1">methionine--tRNA ligase</fullName>
        <ecNumber evidence="1">6.1.1.10</ecNumber>
    </recommendedName>
    <alternativeName>
        <fullName evidence="7">Methionyl-tRNA synthetase</fullName>
    </alternativeName>
</protein>
<dbReference type="InterPro" id="IPR002300">
    <property type="entry name" value="aa-tRNA-synth_Ia"/>
</dbReference>
<dbReference type="EMBL" id="JALLPB020000230">
    <property type="protein sequence ID" value="KAL3811852.1"/>
    <property type="molecule type" value="Genomic_DNA"/>
</dbReference>
<sequence length="658" mass="73085">MRVNGMTLALLLAARAPSVARAFAVHGRRHRHRAVVVIVDPSSSSGVAMSSSSPILLDREFHTRRRHSRTSSFPSSSSSSSSSSRSSYSSTRLFSIPTSSADRDGGTTSTGGTVPGSSSPVASTSTTSTSTSGTPPTPFDDGLSPYGITTPIYYVNDKPHVGHAYTSLACDVIARYMRHSGRDVHLLTGTDEHGQKVEATARGAGVEPLEFCDGVSRAFRDLLGLMNISNDGFVRTTEDHHKGAVRHLWRELRDAGAIYLGSYEGWYSVRDECYYNESELVDGRAPTGAEVSWVKKEDSYFFRLSEYTDRLLEHYEDHPDFIAPESRRNEVVSFVRGGLRDLSISRTTFDWGVKVPDDEGHVMYVWIDALANYISALGYPEETDPGSYYDKYWPASLHVVGKDILRFHAVYWPAFLMAAGLPLPRRIFAHGWWTKDGEKISKSLGNVIDPVELVNKYGVDPTRFFLMSEVTFGNDGDFSDERLIYKVNANLSNELGNLNQRIMTLVYKNCGGATPAEIGPLTEDDEAILSTARSLRMRTGEAISNQSIDRYVQHMISMVWDANRYIDVQAPWVLKKTDVSRMNTVLYVLMEVMRHVAILYQPLMPTSSNVILDQLGVPKDERDFSHLDTAGCEIKLGREVIKPTAVFPRFEVPVAAAV</sequence>